<evidence type="ECO:0000313" key="2">
    <source>
        <dbReference type="Proteomes" id="UP000887572"/>
    </source>
</evidence>
<evidence type="ECO:0000256" key="1">
    <source>
        <dbReference type="SAM" id="MobiDB-lite"/>
    </source>
</evidence>
<accession>A0A914I9V1</accession>
<sequence>MPGHGSARALKSEANSLLSKGSACTKDSAAFALGASNRAAGINQQAKPLAVRISPPRRETGRKNAAQAACSSTVSVVFAE</sequence>
<dbReference type="WBParaSite" id="Gr19_v10_g8230.t1">
    <property type="protein sequence ID" value="Gr19_v10_g8230.t1"/>
    <property type="gene ID" value="Gr19_v10_g8230"/>
</dbReference>
<feature type="region of interest" description="Disordered" evidence="1">
    <location>
        <begin position="44"/>
        <end position="66"/>
    </location>
</feature>
<proteinExistence type="predicted"/>
<protein>
    <submittedName>
        <fullName evidence="3">Uncharacterized protein</fullName>
    </submittedName>
</protein>
<dbReference type="Proteomes" id="UP000887572">
    <property type="component" value="Unplaced"/>
</dbReference>
<organism evidence="2 3">
    <name type="scientific">Globodera rostochiensis</name>
    <name type="common">Golden nematode worm</name>
    <name type="synonym">Heterodera rostochiensis</name>
    <dbReference type="NCBI Taxonomy" id="31243"/>
    <lineage>
        <taxon>Eukaryota</taxon>
        <taxon>Metazoa</taxon>
        <taxon>Ecdysozoa</taxon>
        <taxon>Nematoda</taxon>
        <taxon>Chromadorea</taxon>
        <taxon>Rhabditida</taxon>
        <taxon>Tylenchina</taxon>
        <taxon>Tylenchomorpha</taxon>
        <taxon>Tylenchoidea</taxon>
        <taxon>Heteroderidae</taxon>
        <taxon>Heteroderinae</taxon>
        <taxon>Globodera</taxon>
    </lineage>
</organism>
<keyword evidence="2" id="KW-1185">Reference proteome</keyword>
<name>A0A914I9V1_GLORO</name>
<dbReference type="AlphaFoldDB" id="A0A914I9V1"/>
<evidence type="ECO:0000313" key="3">
    <source>
        <dbReference type="WBParaSite" id="Gr19_v10_g8230.t1"/>
    </source>
</evidence>
<reference evidence="3" key="1">
    <citation type="submission" date="2022-11" db="UniProtKB">
        <authorList>
            <consortium name="WormBaseParasite"/>
        </authorList>
    </citation>
    <scope>IDENTIFICATION</scope>
</reference>